<keyword evidence="2" id="KW-1185">Reference proteome</keyword>
<name>A0ABT6XKP5_9GAMM</name>
<proteinExistence type="predicted"/>
<dbReference type="Proteomes" id="UP001321580">
    <property type="component" value="Unassembled WGS sequence"/>
</dbReference>
<reference evidence="1 2" key="1">
    <citation type="submission" date="2023-05" db="EMBL/GenBank/DDBJ databases">
        <title>Lysobacter sp. strain LF1 Genome sequencing and assembly.</title>
        <authorList>
            <person name="Jung Y."/>
        </authorList>
    </citation>
    <scope>NUCLEOTIDE SEQUENCE [LARGE SCALE GENOMIC DNA]</scope>
    <source>
        <strain evidence="1 2">LF1</strain>
    </source>
</reference>
<protein>
    <submittedName>
        <fullName evidence="1">Uncharacterized protein</fullName>
    </submittedName>
</protein>
<sequence length="173" mass="19085">MRYERISGTDDAAVWFDVAGRSGVTIAGDERWPGFQAWAEENPPNEGTQAIEMARIEATERLHAMVDQVLAPILARYPGTEAMTWPTQLSEAQAWLADPSRSVPTLLLDEIGGPFDEAGKQQFCEAVVSLANDFKVASGRAIAWRRECSDWIAQCDAAAALHAWRPLYPEVPL</sequence>
<comment type="caution">
    <text evidence="1">The sequence shown here is derived from an EMBL/GenBank/DDBJ whole genome shotgun (WGS) entry which is preliminary data.</text>
</comment>
<dbReference type="EMBL" id="JASGBI010000002">
    <property type="protein sequence ID" value="MDI9240727.1"/>
    <property type="molecule type" value="Genomic_DNA"/>
</dbReference>
<evidence type="ECO:0000313" key="1">
    <source>
        <dbReference type="EMBL" id="MDI9240727.1"/>
    </source>
</evidence>
<gene>
    <name evidence="1" type="ORF">QLQ15_17630</name>
</gene>
<organism evidence="1 2">
    <name type="scientific">Lysobacter stagni</name>
    <dbReference type="NCBI Taxonomy" id="3045172"/>
    <lineage>
        <taxon>Bacteria</taxon>
        <taxon>Pseudomonadati</taxon>
        <taxon>Pseudomonadota</taxon>
        <taxon>Gammaproteobacteria</taxon>
        <taxon>Lysobacterales</taxon>
        <taxon>Lysobacteraceae</taxon>
        <taxon>Lysobacter</taxon>
    </lineage>
</organism>
<accession>A0ABT6XKP5</accession>
<evidence type="ECO:0000313" key="2">
    <source>
        <dbReference type="Proteomes" id="UP001321580"/>
    </source>
</evidence>
<dbReference type="RefSeq" id="WP_283214208.1">
    <property type="nucleotide sequence ID" value="NZ_JASGBI010000002.1"/>
</dbReference>